<name>A0A4P9YKT5_ROZAC</name>
<evidence type="ECO:0000256" key="6">
    <source>
        <dbReference type="ARBA" id="ARBA00022723"/>
    </source>
</evidence>
<evidence type="ECO:0000256" key="13">
    <source>
        <dbReference type="ARBA" id="ARBA00023273"/>
    </source>
</evidence>
<comment type="catalytic activity">
    <reaction evidence="16">
        <text>a 2'-deoxyribonucleoside 5'-diphosphate + ATP = a 2'-deoxyribonucleoside 5'-triphosphate + ADP</text>
        <dbReference type="Rhea" id="RHEA:44640"/>
        <dbReference type="ChEBI" id="CHEBI:30616"/>
        <dbReference type="ChEBI" id="CHEBI:61560"/>
        <dbReference type="ChEBI" id="CHEBI:73316"/>
        <dbReference type="ChEBI" id="CHEBI:456216"/>
        <dbReference type="EC" id="2.7.4.6"/>
    </reaction>
</comment>
<dbReference type="PROSITE" id="PS00469">
    <property type="entry name" value="NDPK"/>
    <property type="match status" value="1"/>
</dbReference>
<evidence type="ECO:0000313" key="20">
    <source>
        <dbReference type="Proteomes" id="UP000281549"/>
    </source>
</evidence>
<evidence type="ECO:0000259" key="18">
    <source>
        <dbReference type="SMART" id="SM00562"/>
    </source>
</evidence>
<evidence type="ECO:0000256" key="1">
    <source>
        <dbReference type="ARBA" id="ARBA00004138"/>
    </source>
</evidence>
<evidence type="ECO:0000256" key="10">
    <source>
        <dbReference type="ARBA" id="ARBA00022840"/>
    </source>
</evidence>
<evidence type="ECO:0000256" key="12">
    <source>
        <dbReference type="ARBA" id="ARBA00023080"/>
    </source>
</evidence>
<dbReference type="PRINTS" id="PR01243">
    <property type="entry name" value="NUCDPKINASE"/>
</dbReference>
<evidence type="ECO:0000256" key="17">
    <source>
        <dbReference type="SAM" id="MobiDB-lite"/>
    </source>
</evidence>
<keyword evidence="9" id="KW-0378">Hydrolase</keyword>
<gene>
    <name evidence="19" type="ORF">ROZALSC1DRAFT_28927</name>
</gene>
<dbReference type="AlphaFoldDB" id="A0A4P9YKT5"/>
<dbReference type="FunFam" id="3.30.70.141:FF:000010">
    <property type="entry name" value="Nucleoside diphosphate kinase 7"/>
    <property type="match status" value="1"/>
</dbReference>
<feature type="compositionally biased region" description="Basic and acidic residues" evidence="17">
    <location>
        <begin position="220"/>
        <end position="229"/>
    </location>
</feature>
<feature type="binding site" evidence="14">
    <location>
        <position position="91"/>
    </location>
    <ligand>
        <name>ATP</name>
        <dbReference type="ChEBI" id="CHEBI:30616"/>
    </ligand>
</feature>
<reference evidence="20" key="1">
    <citation type="journal article" date="2018" name="Nat. Microbiol.">
        <title>Leveraging single-cell genomics to expand the fungal tree of life.</title>
        <authorList>
            <person name="Ahrendt S.R."/>
            <person name="Quandt C.A."/>
            <person name="Ciobanu D."/>
            <person name="Clum A."/>
            <person name="Salamov A."/>
            <person name="Andreopoulos B."/>
            <person name="Cheng J.F."/>
            <person name="Woyke T."/>
            <person name="Pelin A."/>
            <person name="Henrissat B."/>
            <person name="Reynolds N.K."/>
            <person name="Benny G.L."/>
            <person name="Smith M.E."/>
            <person name="James T.Y."/>
            <person name="Grigoriev I.V."/>
        </authorList>
    </citation>
    <scope>NUCLEOTIDE SEQUENCE [LARGE SCALE GENOMIC DNA]</scope>
    <source>
        <strain evidence="20">CSF55</strain>
    </source>
</reference>
<feature type="binding site" evidence="14">
    <location>
        <position position="62"/>
    </location>
    <ligand>
        <name>ATP</name>
        <dbReference type="ChEBI" id="CHEBI:30616"/>
    </ligand>
</feature>
<feature type="binding site" evidence="14">
    <location>
        <position position="14"/>
    </location>
    <ligand>
        <name>ATP</name>
        <dbReference type="ChEBI" id="CHEBI:30616"/>
    </ligand>
</feature>
<feature type="binding site" evidence="14">
    <location>
        <position position="121"/>
    </location>
    <ligand>
        <name>ATP</name>
        <dbReference type="ChEBI" id="CHEBI:30616"/>
    </ligand>
</feature>
<feature type="binding site" evidence="14">
    <location>
        <position position="97"/>
    </location>
    <ligand>
        <name>ATP</name>
        <dbReference type="ChEBI" id="CHEBI:30616"/>
    </ligand>
</feature>
<organism evidence="19 20">
    <name type="scientific">Rozella allomycis (strain CSF55)</name>
    <dbReference type="NCBI Taxonomy" id="988480"/>
    <lineage>
        <taxon>Eukaryota</taxon>
        <taxon>Fungi</taxon>
        <taxon>Fungi incertae sedis</taxon>
        <taxon>Cryptomycota</taxon>
        <taxon>Cryptomycota incertae sedis</taxon>
        <taxon>Rozella</taxon>
    </lineage>
</organism>
<dbReference type="InterPro" id="IPR036850">
    <property type="entry name" value="NDK-like_dom_sf"/>
</dbReference>
<evidence type="ECO:0000256" key="14">
    <source>
        <dbReference type="PROSITE-ProRule" id="PRU00706"/>
    </source>
</evidence>
<dbReference type="GO" id="GO:0006183">
    <property type="term" value="P:GTP biosynthetic process"/>
    <property type="evidence" value="ECO:0007669"/>
    <property type="project" value="InterPro"/>
</dbReference>
<evidence type="ECO:0000256" key="7">
    <source>
        <dbReference type="ARBA" id="ARBA00022741"/>
    </source>
</evidence>
<feature type="region of interest" description="Disordered" evidence="17">
    <location>
        <begin position="180"/>
        <end position="277"/>
    </location>
</feature>
<dbReference type="SUPFAM" id="SSF54919">
    <property type="entry name" value="Nucleoside diphosphate kinase, NDK"/>
    <property type="match status" value="1"/>
</dbReference>
<dbReference type="InterPro" id="IPR023005">
    <property type="entry name" value="Nucleoside_diP_kinase_AS"/>
</dbReference>
<dbReference type="EMBL" id="ML005215">
    <property type="protein sequence ID" value="RKP19481.1"/>
    <property type="molecule type" value="Genomic_DNA"/>
</dbReference>
<evidence type="ECO:0000256" key="16">
    <source>
        <dbReference type="RuleBase" id="RU004013"/>
    </source>
</evidence>
<dbReference type="Proteomes" id="UP000281549">
    <property type="component" value="Unassembled WGS sequence"/>
</dbReference>
<comment type="subcellular location">
    <subcellularLocation>
        <location evidence="1">Cell projection</location>
        <location evidence="1">Cilium</location>
    </subcellularLocation>
</comment>
<feature type="compositionally biased region" description="Polar residues" evidence="17">
    <location>
        <begin position="230"/>
        <end position="239"/>
    </location>
</feature>
<dbReference type="GO" id="GO:0006228">
    <property type="term" value="P:UTP biosynthetic process"/>
    <property type="evidence" value="ECO:0007669"/>
    <property type="project" value="InterPro"/>
</dbReference>
<dbReference type="Gene3D" id="3.30.70.141">
    <property type="entry name" value="Nucleoside diphosphate kinase-like domain"/>
    <property type="match status" value="1"/>
</dbReference>
<keyword evidence="6" id="KW-0479">Metal-binding</keyword>
<keyword evidence="7 16" id="KW-0547">Nucleotide-binding</keyword>
<keyword evidence="8 16" id="KW-0418">Kinase</keyword>
<dbReference type="PROSITE" id="PS51374">
    <property type="entry name" value="NDPK_LIKE"/>
    <property type="match status" value="1"/>
</dbReference>
<evidence type="ECO:0000256" key="9">
    <source>
        <dbReference type="ARBA" id="ARBA00022801"/>
    </source>
</evidence>
<dbReference type="GO" id="GO:0046872">
    <property type="term" value="F:metal ion binding"/>
    <property type="evidence" value="ECO:0007669"/>
    <property type="project" value="UniProtKB-KW"/>
</dbReference>
<dbReference type="PANTHER" id="PTHR46161">
    <property type="entry name" value="NUCLEOSIDE DIPHOSPHATE KINASE"/>
    <property type="match status" value="1"/>
</dbReference>
<dbReference type="EC" id="2.7.4.6" evidence="16"/>
<evidence type="ECO:0000256" key="8">
    <source>
        <dbReference type="ARBA" id="ARBA00022777"/>
    </source>
</evidence>
<keyword evidence="4" id="KW-0963">Cytoplasm</keyword>
<evidence type="ECO:0000256" key="5">
    <source>
        <dbReference type="ARBA" id="ARBA00022679"/>
    </source>
</evidence>
<dbReference type="GO" id="GO:0004550">
    <property type="term" value="F:nucleoside diphosphate kinase activity"/>
    <property type="evidence" value="ECO:0007669"/>
    <property type="project" value="UniProtKB-EC"/>
</dbReference>
<protein>
    <recommendedName>
        <fullName evidence="3 16">Nucleoside diphosphate kinase</fullName>
        <ecNumber evidence="16">2.7.4.6</ecNumber>
    </recommendedName>
</protein>
<dbReference type="PANTHER" id="PTHR46161:SF3">
    <property type="entry name" value="NUCLEOSIDE DIPHOSPHATE KINASE DDB_G0292928-RELATED"/>
    <property type="match status" value="1"/>
</dbReference>
<feature type="domain" description="Nucleoside diphosphate kinase-like" evidence="18">
    <location>
        <begin position="6"/>
        <end position="147"/>
    </location>
</feature>
<sequence>MPEVILPRTFAMIKPDIISSGREEEVLNVIRQKGFNIAAQKKIHLTIDEAKSFYKEHEGKPFYETLTSWISSCSPIIALILEKEDAVQAWRQAIGPTNSIKAKEEAPDSIRAMFGTDGSLNAVHGSDSLESAEREINFFFSTPNGSQPHILVTQDDISPATNEVQPVEQVTPGEVITNAENQQTEGAPNSKSEVVAPSDVPSNEQPQPESTEQQIQVETQEGKEEKESQLTENQHSSDVPASEPLVKADVTQEESQNDVEPITQQIDDQKAEGVQQQ</sequence>
<evidence type="ECO:0000313" key="19">
    <source>
        <dbReference type="EMBL" id="RKP19481.1"/>
    </source>
</evidence>
<dbReference type="GO" id="GO:0005524">
    <property type="term" value="F:ATP binding"/>
    <property type="evidence" value="ECO:0007669"/>
    <property type="project" value="UniProtKB-KW"/>
</dbReference>
<keyword evidence="5 16" id="KW-0808">Transferase</keyword>
<dbReference type="GO" id="GO:0016787">
    <property type="term" value="F:hydrolase activity"/>
    <property type="evidence" value="ECO:0007669"/>
    <property type="project" value="UniProtKB-KW"/>
</dbReference>
<dbReference type="InterPro" id="IPR034907">
    <property type="entry name" value="NDK-like_dom"/>
</dbReference>
<dbReference type="GO" id="GO:0006241">
    <property type="term" value="P:CTP biosynthetic process"/>
    <property type="evidence" value="ECO:0007669"/>
    <property type="project" value="InterPro"/>
</dbReference>
<dbReference type="GO" id="GO:0005929">
    <property type="term" value="C:cilium"/>
    <property type="evidence" value="ECO:0007669"/>
    <property type="project" value="UniProtKB-SubCell"/>
</dbReference>
<feature type="compositionally biased region" description="Polar residues" evidence="17">
    <location>
        <begin position="200"/>
        <end position="219"/>
    </location>
</feature>
<keyword evidence="13" id="KW-0966">Cell projection</keyword>
<evidence type="ECO:0000256" key="15">
    <source>
        <dbReference type="RuleBase" id="RU004011"/>
    </source>
</evidence>
<evidence type="ECO:0000256" key="2">
    <source>
        <dbReference type="ARBA" id="ARBA00008142"/>
    </source>
</evidence>
<feature type="active site" description="Pros-phosphohistidine intermediate" evidence="14">
    <location>
        <position position="124"/>
    </location>
</feature>
<dbReference type="Pfam" id="PF00334">
    <property type="entry name" value="NDK"/>
    <property type="match status" value="1"/>
</dbReference>
<dbReference type="InterPro" id="IPR001564">
    <property type="entry name" value="Nucleoside_diP_kinase"/>
</dbReference>
<evidence type="ECO:0000256" key="3">
    <source>
        <dbReference type="ARBA" id="ARBA00017632"/>
    </source>
</evidence>
<accession>A0A4P9YKT5</accession>
<feature type="binding site" evidence="14">
    <location>
        <position position="111"/>
    </location>
    <ligand>
        <name>ATP</name>
        <dbReference type="ChEBI" id="CHEBI:30616"/>
    </ligand>
</feature>
<keyword evidence="12" id="KW-0546">Nucleotide metabolism</keyword>
<evidence type="ECO:0000256" key="11">
    <source>
        <dbReference type="ARBA" id="ARBA00022842"/>
    </source>
</evidence>
<dbReference type="SMART" id="SM00562">
    <property type="entry name" value="NDK"/>
    <property type="match status" value="1"/>
</dbReference>
<evidence type="ECO:0000256" key="4">
    <source>
        <dbReference type="ARBA" id="ARBA00022490"/>
    </source>
</evidence>
<keyword evidence="10 16" id="KW-0067">ATP-binding</keyword>
<comment type="similarity">
    <text evidence="2 14 15">Belongs to the NDK family.</text>
</comment>
<feature type="compositionally biased region" description="Polar residues" evidence="17">
    <location>
        <begin position="180"/>
        <end position="192"/>
    </location>
</feature>
<keyword evidence="11" id="KW-0460">Magnesium</keyword>
<proteinExistence type="inferred from homology"/>